<dbReference type="Proteomes" id="UP000324222">
    <property type="component" value="Unassembled WGS sequence"/>
</dbReference>
<sequence>MAYADLPEDVYHASLAVLKVKHSCAAISCDDSMAAQTNISRNLVIPERFAMPTKHLDIVLFYRSHRRRGDTQLARLKRSWSKNSGRTEDSKRRNIVVIKKRLKTVA</sequence>
<evidence type="ECO:0000313" key="1">
    <source>
        <dbReference type="EMBL" id="MPC34116.1"/>
    </source>
</evidence>
<proteinExistence type="predicted"/>
<comment type="caution">
    <text evidence="1">The sequence shown here is derived from an EMBL/GenBank/DDBJ whole genome shotgun (WGS) entry which is preliminary data.</text>
</comment>
<gene>
    <name evidence="1" type="ORF">E2C01_027495</name>
</gene>
<accession>A0A5B7ELP3</accession>
<protein>
    <submittedName>
        <fullName evidence="1">Uncharacterized protein</fullName>
    </submittedName>
</protein>
<keyword evidence="2" id="KW-1185">Reference proteome</keyword>
<organism evidence="1 2">
    <name type="scientific">Portunus trituberculatus</name>
    <name type="common">Swimming crab</name>
    <name type="synonym">Neptunus trituberculatus</name>
    <dbReference type="NCBI Taxonomy" id="210409"/>
    <lineage>
        <taxon>Eukaryota</taxon>
        <taxon>Metazoa</taxon>
        <taxon>Ecdysozoa</taxon>
        <taxon>Arthropoda</taxon>
        <taxon>Crustacea</taxon>
        <taxon>Multicrustacea</taxon>
        <taxon>Malacostraca</taxon>
        <taxon>Eumalacostraca</taxon>
        <taxon>Eucarida</taxon>
        <taxon>Decapoda</taxon>
        <taxon>Pleocyemata</taxon>
        <taxon>Brachyura</taxon>
        <taxon>Eubrachyura</taxon>
        <taxon>Portunoidea</taxon>
        <taxon>Portunidae</taxon>
        <taxon>Portuninae</taxon>
        <taxon>Portunus</taxon>
    </lineage>
</organism>
<name>A0A5B7ELP3_PORTR</name>
<dbReference type="AlphaFoldDB" id="A0A5B7ELP3"/>
<evidence type="ECO:0000313" key="2">
    <source>
        <dbReference type="Proteomes" id="UP000324222"/>
    </source>
</evidence>
<reference evidence="1 2" key="1">
    <citation type="submission" date="2019-05" db="EMBL/GenBank/DDBJ databases">
        <title>Another draft genome of Portunus trituberculatus and its Hox gene families provides insights of decapod evolution.</title>
        <authorList>
            <person name="Jeong J.-H."/>
            <person name="Song I."/>
            <person name="Kim S."/>
            <person name="Choi T."/>
            <person name="Kim D."/>
            <person name="Ryu S."/>
            <person name="Kim W."/>
        </authorList>
    </citation>
    <scope>NUCLEOTIDE SEQUENCE [LARGE SCALE GENOMIC DNA]</scope>
    <source>
        <tissue evidence="1">Muscle</tissue>
    </source>
</reference>
<dbReference type="EMBL" id="VSRR010002986">
    <property type="protein sequence ID" value="MPC34116.1"/>
    <property type="molecule type" value="Genomic_DNA"/>
</dbReference>